<dbReference type="EMBL" id="BT085378">
    <property type="protein sequence ID" value="ACR35731.1"/>
    <property type="molecule type" value="mRNA"/>
</dbReference>
<feature type="compositionally biased region" description="Polar residues" evidence="1">
    <location>
        <begin position="1"/>
        <end position="23"/>
    </location>
</feature>
<feature type="region of interest" description="Disordered" evidence="1">
    <location>
        <begin position="1"/>
        <end position="66"/>
    </location>
</feature>
<dbReference type="AlphaFoldDB" id="C4J3I1"/>
<feature type="region of interest" description="Disordered" evidence="1">
    <location>
        <begin position="158"/>
        <end position="213"/>
    </location>
</feature>
<evidence type="ECO:0000313" key="2">
    <source>
        <dbReference type="EMBL" id="ACR35731.1"/>
    </source>
</evidence>
<reference evidence="2" key="1">
    <citation type="journal article" date="2009" name="PLoS Genet.">
        <title>Sequencing, mapping, and analysis of 27,455 maize full-length cDNAs.</title>
        <authorList>
            <person name="Soderlund C."/>
            <person name="Descour A."/>
            <person name="Kudrna D."/>
            <person name="Bomhoff M."/>
            <person name="Boyd L."/>
            <person name="Currie J."/>
            <person name="Angelova A."/>
            <person name="Collura K."/>
            <person name="Wissotski M."/>
            <person name="Ashley E."/>
            <person name="Morrow D."/>
            <person name="Fernandes J."/>
            <person name="Walbot V."/>
            <person name="Yu Y."/>
        </authorList>
    </citation>
    <scope>NUCLEOTIDE SEQUENCE</scope>
    <source>
        <strain evidence="2">B73</strain>
    </source>
</reference>
<proteinExistence type="evidence at transcript level"/>
<accession>C4J3I1</accession>
<name>C4J3I1_MAIZE</name>
<feature type="compositionally biased region" description="Polar residues" evidence="1">
    <location>
        <begin position="38"/>
        <end position="58"/>
    </location>
</feature>
<reference evidence="2" key="2">
    <citation type="submission" date="2012-06" db="EMBL/GenBank/DDBJ databases">
        <authorList>
            <person name="Yu Y."/>
            <person name="Currie J."/>
            <person name="Lomeli R."/>
            <person name="Angelova A."/>
            <person name="Collura K."/>
            <person name="Wissotski M."/>
            <person name="Campos D."/>
            <person name="Kudrna D."/>
            <person name="Golser W."/>
            <person name="Ashely E."/>
            <person name="Descour A."/>
            <person name="Fernandes J."/>
            <person name="Soderlund C."/>
            <person name="Walbot V."/>
        </authorList>
    </citation>
    <scope>NUCLEOTIDE SEQUENCE</scope>
    <source>
        <strain evidence="2">B73</strain>
    </source>
</reference>
<sequence>MLSGPCTSPQNRTSAPQSRSHSSACVGISAGLGRSTRWDSNPGKSTMLSVRSGSVPQNAASATTSSVAATTTGDGIALARYLVSRPRLTHSPPSAVASLSRGFAWISLHTPPDLPHLPCRARIESRCVVSPRLPRVASPGLASGDLDSIDLGKRGADAVNLGESGERGSRPQSCPSSDPVDLGAGLAFHVERGSRGERRAGIPSIWASASPSM</sequence>
<evidence type="ECO:0000256" key="1">
    <source>
        <dbReference type="SAM" id="MobiDB-lite"/>
    </source>
</evidence>
<feature type="compositionally biased region" description="Basic and acidic residues" evidence="1">
    <location>
        <begin position="189"/>
        <end position="200"/>
    </location>
</feature>
<organism evidence="2">
    <name type="scientific">Zea mays</name>
    <name type="common">Maize</name>
    <dbReference type="NCBI Taxonomy" id="4577"/>
    <lineage>
        <taxon>Eukaryota</taxon>
        <taxon>Viridiplantae</taxon>
        <taxon>Streptophyta</taxon>
        <taxon>Embryophyta</taxon>
        <taxon>Tracheophyta</taxon>
        <taxon>Spermatophyta</taxon>
        <taxon>Magnoliopsida</taxon>
        <taxon>Liliopsida</taxon>
        <taxon>Poales</taxon>
        <taxon>Poaceae</taxon>
        <taxon>PACMAD clade</taxon>
        <taxon>Panicoideae</taxon>
        <taxon>Andropogonodae</taxon>
        <taxon>Andropogoneae</taxon>
        <taxon>Tripsacinae</taxon>
        <taxon>Zea</taxon>
    </lineage>
</organism>
<protein>
    <submittedName>
        <fullName evidence="2">Uncharacterized protein</fullName>
    </submittedName>
</protein>